<dbReference type="OrthoDB" id="196131at2759"/>
<evidence type="ECO:0000256" key="7">
    <source>
        <dbReference type="PROSITE-ProRule" id="PRU00552"/>
    </source>
</evidence>
<dbReference type="PROSITE" id="PS51195">
    <property type="entry name" value="Q_MOTIF"/>
    <property type="match status" value="1"/>
</dbReference>
<evidence type="ECO:0000313" key="14">
    <source>
        <dbReference type="Proteomes" id="UP000070501"/>
    </source>
</evidence>
<keyword evidence="3 8" id="KW-0378">Hydrolase</keyword>
<evidence type="ECO:0000259" key="11">
    <source>
        <dbReference type="PROSITE" id="PS51194"/>
    </source>
</evidence>
<evidence type="ECO:0000256" key="3">
    <source>
        <dbReference type="ARBA" id="ARBA00022801"/>
    </source>
</evidence>
<dbReference type="SUPFAM" id="SSF52540">
    <property type="entry name" value="P-loop containing nucleoside triphosphate hydrolases"/>
    <property type="match status" value="1"/>
</dbReference>
<evidence type="ECO:0000256" key="8">
    <source>
        <dbReference type="RuleBase" id="RU000492"/>
    </source>
</evidence>
<dbReference type="InterPro" id="IPR001650">
    <property type="entry name" value="Helicase_C-like"/>
</dbReference>
<dbReference type="PROSITE" id="PS51192">
    <property type="entry name" value="HELICASE_ATP_BIND_1"/>
    <property type="match status" value="1"/>
</dbReference>
<feature type="domain" description="Helicase C-terminal" evidence="11">
    <location>
        <begin position="253"/>
        <end position="429"/>
    </location>
</feature>
<feature type="region of interest" description="Disordered" evidence="9">
    <location>
        <begin position="434"/>
        <end position="473"/>
    </location>
</feature>
<evidence type="ECO:0000256" key="2">
    <source>
        <dbReference type="ARBA" id="ARBA00022741"/>
    </source>
</evidence>
<feature type="short sequence motif" description="Q motif" evidence="7">
    <location>
        <begin position="15"/>
        <end position="43"/>
    </location>
</feature>
<evidence type="ECO:0000259" key="10">
    <source>
        <dbReference type="PROSITE" id="PS51192"/>
    </source>
</evidence>
<dbReference type="GO" id="GO:0005524">
    <property type="term" value="F:ATP binding"/>
    <property type="evidence" value="ECO:0007669"/>
    <property type="project" value="UniProtKB-KW"/>
</dbReference>
<dbReference type="Proteomes" id="UP000070501">
    <property type="component" value="Unassembled WGS sequence"/>
</dbReference>
<evidence type="ECO:0000259" key="12">
    <source>
        <dbReference type="PROSITE" id="PS51195"/>
    </source>
</evidence>
<comment type="similarity">
    <text evidence="8">Belongs to the DEAD box helicase family.</text>
</comment>
<protein>
    <recommendedName>
        <fullName evidence="1">RNA helicase</fullName>
        <ecNumber evidence="1">3.6.4.13</ecNumber>
    </recommendedName>
</protein>
<dbReference type="GO" id="GO:0003724">
    <property type="term" value="F:RNA helicase activity"/>
    <property type="evidence" value="ECO:0007669"/>
    <property type="project" value="UniProtKB-EC"/>
</dbReference>
<feature type="non-terminal residue" evidence="13">
    <location>
        <position position="1"/>
    </location>
</feature>
<dbReference type="Pfam" id="PF00271">
    <property type="entry name" value="Helicase_C"/>
    <property type="match status" value="1"/>
</dbReference>
<dbReference type="PROSITE" id="PS51194">
    <property type="entry name" value="HELICASE_CTER"/>
    <property type="match status" value="1"/>
</dbReference>
<dbReference type="Pfam" id="PF00270">
    <property type="entry name" value="DEAD"/>
    <property type="match status" value="1"/>
</dbReference>
<dbReference type="CDD" id="cd18787">
    <property type="entry name" value="SF2_C_DEAD"/>
    <property type="match status" value="1"/>
</dbReference>
<evidence type="ECO:0000256" key="1">
    <source>
        <dbReference type="ARBA" id="ARBA00012552"/>
    </source>
</evidence>
<organism evidence="13 14">
    <name type="scientific">Microdochium bolleyi</name>
    <dbReference type="NCBI Taxonomy" id="196109"/>
    <lineage>
        <taxon>Eukaryota</taxon>
        <taxon>Fungi</taxon>
        <taxon>Dikarya</taxon>
        <taxon>Ascomycota</taxon>
        <taxon>Pezizomycotina</taxon>
        <taxon>Sordariomycetes</taxon>
        <taxon>Xylariomycetidae</taxon>
        <taxon>Xylariales</taxon>
        <taxon>Microdochiaceae</taxon>
        <taxon>Microdochium</taxon>
    </lineage>
</organism>
<evidence type="ECO:0000256" key="5">
    <source>
        <dbReference type="ARBA" id="ARBA00022840"/>
    </source>
</evidence>
<evidence type="ECO:0000256" key="9">
    <source>
        <dbReference type="SAM" id="MobiDB-lite"/>
    </source>
</evidence>
<dbReference type="InterPro" id="IPR011545">
    <property type="entry name" value="DEAD/DEAH_box_helicase_dom"/>
</dbReference>
<dbReference type="InterPro" id="IPR014001">
    <property type="entry name" value="Helicase_ATP-bd"/>
</dbReference>
<keyword evidence="2 8" id="KW-0547">Nucleotide-binding</keyword>
<comment type="catalytic activity">
    <reaction evidence="6">
        <text>ATP + H2O = ADP + phosphate + H(+)</text>
        <dbReference type="Rhea" id="RHEA:13065"/>
        <dbReference type="ChEBI" id="CHEBI:15377"/>
        <dbReference type="ChEBI" id="CHEBI:15378"/>
        <dbReference type="ChEBI" id="CHEBI:30616"/>
        <dbReference type="ChEBI" id="CHEBI:43474"/>
        <dbReference type="ChEBI" id="CHEBI:456216"/>
        <dbReference type="EC" id="3.6.4.13"/>
    </reaction>
</comment>
<dbReference type="GO" id="GO:0003676">
    <property type="term" value="F:nucleic acid binding"/>
    <property type="evidence" value="ECO:0007669"/>
    <property type="project" value="InterPro"/>
</dbReference>
<evidence type="ECO:0000313" key="13">
    <source>
        <dbReference type="EMBL" id="KXJ94080.1"/>
    </source>
</evidence>
<reference evidence="14" key="1">
    <citation type="submission" date="2016-02" db="EMBL/GenBank/DDBJ databases">
        <title>Draft genome sequence of Microdochium bolleyi, a fungal endophyte of beachgrass.</title>
        <authorList>
            <consortium name="DOE Joint Genome Institute"/>
            <person name="David A.S."/>
            <person name="May G."/>
            <person name="Haridas S."/>
            <person name="Lim J."/>
            <person name="Wang M."/>
            <person name="Labutti K."/>
            <person name="Lipzen A."/>
            <person name="Barry K."/>
            <person name="Grigoriev I.V."/>
        </authorList>
    </citation>
    <scope>NUCLEOTIDE SEQUENCE [LARGE SCALE GENOMIC DNA]</scope>
    <source>
        <strain evidence="14">J235TASD1</strain>
    </source>
</reference>
<evidence type="ECO:0000256" key="6">
    <source>
        <dbReference type="ARBA" id="ARBA00047984"/>
    </source>
</evidence>
<dbReference type="EMBL" id="KQ964247">
    <property type="protein sequence ID" value="KXJ94080.1"/>
    <property type="molecule type" value="Genomic_DNA"/>
</dbReference>
<dbReference type="GO" id="GO:0016787">
    <property type="term" value="F:hydrolase activity"/>
    <property type="evidence" value="ECO:0007669"/>
    <property type="project" value="UniProtKB-KW"/>
</dbReference>
<proteinExistence type="inferred from homology"/>
<gene>
    <name evidence="13" type="ORF">Micbo1qcDRAFT_116606</name>
</gene>
<name>A0A136JAA2_9PEZI</name>
<dbReference type="SMART" id="SM00490">
    <property type="entry name" value="HELICc"/>
    <property type="match status" value="1"/>
</dbReference>
<keyword evidence="5 8" id="KW-0067">ATP-binding</keyword>
<dbReference type="STRING" id="196109.A0A136JAA2"/>
<feature type="compositionally biased region" description="Polar residues" evidence="9">
    <location>
        <begin position="463"/>
        <end position="473"/>
    </location>
</feature>
<dbReference type="InterPro" id="IPR014014">
    <property type="entry name" value="RNA_helicase_DEAD_Q_motif"/>
</dbReference>
<feature type="domain" description="Helicase ATP-binding" evidence="10">
    <location>
        <begin position="46"/>
        <end position="241"/>
    </location>
</feature>
<sequence>IKVELESPQKVPPIVNFETAGLHPAMLRNIQLAGYTTPTPIQMYSIPAITQGHDLIAVAQTGSGKTAAYLVPVISKLMGKAKQLCAPRPTAQDFREGCANPVTAEPLVVIVCPARELAVQIFNEARKFCYRSMLRPCVVYGGGPIRDQIAQLQKGCDILIGSPGRLVDLMERQGVLSLRRVKYIVIDEADEMLDADWEDKFNKIMSGEQDDGDIKYMMFSATFPAAARQLAREHLAEDHVRIRVGRIGSTHANILQDVVNVQRDMKKQALLDLLMASPPERTMVFVNSKHAADEVDDYLFNNDMPCTSMHGDRTQREREDAMRSFRSGETPIMVATAVSARGIDVRNVMHVINYDLPSMEHGGIQEYIHRIGRTGRIGHEGRATSFYNDRNEDIGPLLTMTLLETGQQIPDFLAGFVPESFVPGTDGLAKLHFDDDSDDEVDPSNDAAAGITGGGDGWGVPAETQQPVVTDAW</sequence>
<evidence type="ECO:0000256" key="4">
    <source>
        <dbReference type="ARBA" id="ARBA00022806"/>
    </source>
</evidence>
<accession>A0A136JAA2</accession>
<dbReference type="InterPro" id="IPR000629">
    <property type="entry name" value="RNA-helicase_DEAD-box_CS"/>
</dbReference>
<feature type="domain" description="DEAD-box RNA helicase Q" evidence="12">
    <location>
        <begin position="15"/>
        <end position="43"/>
    </location>
</feature>
<keyword evidence="14" id="KW-1185">Reference proteome</keyword>
<keyword evidence="4 8" id="KW-0347">Helicase</keyword>
<dbReference type="PANTHER" id="PTHR47958">
    <property type="entry name" value="ATP-DEPENDENT RNA HELICASE DBP3"/>
    <property type="match status" value="1"/>
</dbReference>
<dbReference type="EC" id="3.6.4.13" evidence="1"/>
<dbReference type="Gene3D" id="3.40.50.300">
    <property type="entry name" value="P-loop containing nucleotide triphosphate hydrolases"/>
    <property type="match status" value="2"/>
</dbReference>
<dbReference type="InterPro" id="IPR027417">
    <property type="entry name" value="P-loop_NTPase"/>
</dbReference>
<dbReference type="InParanoid" id="A0A136JAA2"/>
<dbReference type="SMART" id="SM00487">
    <property type="entry name" value="DEXDc"/>
    <property type="match status" value="1"/>
</dbReference>
<dbReference type="PROSITE" id="PS00039">
    <property type="entry name" value="DEAD_ATP_HELICASE"/>
    <property type="match status" value="1"/>
</dbReference>
<dbReference type="AlphaFoldDB" id="A0A136JAA2"/>